<reference evidence="4 5" key="1">
    <citation type="submission" date="2019-06" db="EMBL/GenBank/DDBJ databases">
        <title>Desulfobotulus mexicanus sp. nov., a novel sulfate-reducing bacterium isolated from the sediment of an alkaline crater lake in Mexico.</title>
        <authorList>
            <person name="Hirschler-Rea A."/>
        </authorList>
    </citation>
    <scope>NUCLEOTIDE SEQUENCE [LARGE SCALE GENOMIC DNA]</scope>
    <source>
        <strain evidence="4 5">PAR22N</strain>
    </source>
</reference>
<proteinExistence type="inferred from homology"/>
<dbReference type="OrthoDB" id="9801814at2"/>
<dbReference type="GO" id="GO:0015562">
    <property type="term" value="F:efflux transmembrane transporter activity"/>
    <property type="evidence" value="ECO:0007669"/>
    <property type="project" value="TreeGrafter"/>
</dbReference>
<evidence type="ECO:0000259" key="3">
    <source>
        <dbReference type="Pfam" id="PF25876"/>
    </source>
</evidence>
<dbReference type="Gene3D" id="2.40.50.100">
    <property type="match status" value="1"/>
</dbReference>
<dbReference type="InterPro" id="IPR058624">
    <property type="entry name" value="MdtA-like_HH"/>
</dbReference>
<dbReference type="GO" id="GO:1990281">
    <property type="term" value="C:efflux pump complex"/>
    <property type="evidence" value="ECO:0007669"/>
    <property type="project" value="TreeGrafter"/>
</dbReference>
<gene>
    <name evidence="4" type="ORF">FIM25_01375</name>
</gene>
<dbReference type="AlphaFoldDB" id="A0A5Q4VJC0"/>
<dbReference type="PANTHER" id="PTHR30469:SF20">
    <property type="entry name" value="EFFLUX RND TRANSPORTER PERIPLASMIC ADAPTOR SUBUNIT"/>
    <property type="match status" value="1"/>
</dbReference>
<dbReference type="Gene3D" id="1.10.287.470">
    <property type="entry name" value="Helix hairpin bin"/>
    <property type="match status" value="1"/>
</dbReference>
<feature type="domain" description="Multidrug resistance protein MdtA-like alpha-helical hairpin" evidence="3">
    <location>
        <begin position="102"/>
        <end position="171"/>
    </location>
</feature>
<comment type="caution">
    <text evidence="4">The sequence shown here is derived from an EMBL/GenBank/DDBJ whole genome shotgun (WGS) entry which is preliminary data.</text>
</comment>
<dbReference type="Gene3D" id="2.40.420.20">
    <property type="match status" value="1"/>
</dbReference>
<dbReference type="EMBL" id="VDMB01000001">
    <property type="protein sequence ID" value="TYT76230.1"/>
    <property type="molecule type" value="Genomic_DNA"/>
</dbReference>
<dbReference type="Gene3D" id="2.40.30.170">
    <property type="match status" value="1"/>
</dbReference>
<dbReference type="SUPFAM" id="SSF111369">
    <property type="entry name" value="HlyD-like secretion proteins"/>
    <property type="match status" value="1"/>
</dbReference>
<keyword evidence="2" id="KW-0175">Coiled coil</keyword>
<dbReference type="Pfam" id="PF25876">
    <property type="entry name" value="HH_MFP_RND"/>
    <property type="match status" value="1"/>
</dbReference>
<protein>
    <submittedName>
        <fullName evidence="4">Efflux RND transporter periplasmic adaptor subunit</fullName>
    </submittedName>
</protein>
<name>A0A5Q4VJC0_9BACT</name>
<comment type="similarity">
    <text evidence="1">Belongs to the membrane fusion protein (MFP) (TC 8.A.1) family.</text>
</comment>
<keyword evidence="5" id="KW-1185">Reference proteome</keyword>
<dbReference type="NCBIfam" id="TIGR01730">
    <property type="entry name" value="RND_mfp"/>
    <property type="match status" value="1"/>
</dbReference>
<sequence length="369" mass="39961">MNKKSPLILGCVFLILLVFAGCREAPHEVQEPELRPVRYIEVQADEGLRIRTFTGLARAGMASRMSFRVPGTLQKLHVRVGDVLEKGQLIAELDATDFQLKLQEAEAALSRAQAQARNAEAIYGRVQALYERRNASRSELDAARTGAESAEAAVRSIENQLALARRQLTYARLEAPDRCAVAAVPVEKNENVGAGQAVAVINCGKGVDVRIAVPAIHISGVREGMPVKVRVDALGNGEYIGIITEVGVSSMGLETTFPVTVRLEDPDVRILPGMAAEVDVSMDVSSSRGLVVPFRSVGEDEKGRFVYSLELLEDGETAMVKRQPVEIAGMTPDGLEIAQGLQIGDLLVTAGIAHIHDGLRVKLWKEERP</sequence>
<dbReference type="Proteomes" id="UP000321899">
    <property type="component" value="Unassembled WGS sequence"/>
</dbReference>
<dbReference type="RefSeq" id="WP_139445387.1">
    <property type="nucleotide sequence ID" value="NZ_VDMB01000001.1"/>
</dbReference>
<accession>A0A5Q4VJC0</accession>
<feature type="coiled-coil region" evidence="2">
    <location>
        <begin position="95"/>
        <end position="167"/>
    </location>
</feature>
<evidence type="ECO:0000313" key="5">
    <source>
        <dbReference type="Proteomes" id="UP000321899"/>
    </source>
</evidence>
<dbReference type="PROSITE" id="PS51257">
    <property type="entry name" value="PROKAR_LIPOPROTEIN"/>
    <property type="match status" value="1"/>
</dbReference>
<dbReference type="InterPro" id="IPR006143">
    <property type="entry name" value="RND_pump_MFP"/>
</dbReference>
<evidence type="ECO:0000256" key="1">
    <source>
        <dbReference type="ARBA" id="ARBA00009477"/>
    </source>
</evidence>
<evidence type="ECO:0000313" key="4">
    <source>
        <dbReference type="EMBL" id="TYT76230.1"/>
    </source>
</evidence>
<organism evidence="4 5">
    <name type="scientific">Desulfobotulus mexicanus</name>
    <dbReference type="NCBI Taxonomy" id="2586642"/>
    <lineage>
        <taxon>Bacteria</taxon>
        <taxon>Pseudomonadati</taxon>
        <taxon>Thermodesulfobacteriota</taxon>
        <taxon>Desulfobacteria</taxon>
        <taxon>Desulfobacterales</taxon>
        <taxon>Desulfobacteraceae</taxon>
        <taxon>Desulfobotulus</taxon>
    </lineage>
</organism>
<dbReference type="PANTHER" id="PTHR30469">
    <property type="entry name" value="MULTIDRUG RESISTANCE PROTEIN MDTA"/>
    <property type="match status" value="1"/>
</dbReference>
<evidence type="ECO:0000256" key="2">
    <source>
        <dbReference type="SAM" id="Coils"/>
    </source>
</evidence>